<evidence type="ECO:0000259" key="2">
    <source>
        <dbReference type="Pfam" id="PF24924"/>
    </source>
</evidence>
<keyword evidence="4" id="KW-1185">Reference proteome</keyword>
<name>A0A835LIC8_9MAGN</name>
<dbReference type="PANTHER" id="PTHR48200:SF1">
    <property type="entry name" value="AMINOTRANSFERASE-LIKE PLANT MOBILE DOMAIN-CONTAINING PROTEIN"/>
    <property type="match status" value="1"/>
</dbReference>
<protein>
    <recommendedName>
        <fullName evidence="2">DUF7745 domain-containing protein</fullName>
    </recommendedName>
</protein>
<reference evidence="3 4" key="1">
    <citation type="submission" date="2020-10" db="EMBL/GenBank/DDBJ databases">
        <title>The Coptis chinensis genome and diversification of protoberbering-type alkaloids.</title>
        <authorList>
            <person name="Wang B."/>
            <person name="Shu S."/>
            <person name="Song C."/>
            <person name="Liu Y."/>
        </authorList>
    </citation>
    <scope>NUCLEOTIDE SEQUENCE [LARGE SCALE GENOMIC DNA]</scope>
    <source>
        <strain evidence="3">HL-2020</strain>
        <tissue evidence="3">Leaf</tissue>
    </source>
</reference>
<proteinExistence type="predicted"/>
<evidence type="ECO:0000313" key="3">
    <source>
        <dbReference type="EMBL" id="KAF9588416.1"/>
    </source>
</evidence>
<comment type="caution">
    <text evidence="3">The sequence shown here is derived from an EMBL/GenBank/DDBJ whole genome shotgun (WGS) entry which is preliminary data.</text>
</comment>
<dbReference type="InterPro" id="IPR056647">
    <property type="entry name" value="DUF7745"/>
</dbReference>
<accession>A0A835LIC8</accession>
<dbReference type="AlphaFoldDB" id="A0A835LIC8"/>
<evidence type="ECO:0000313" key="4">
    <source>
        <dbReference type="Proteomes" id="UP000631114"/>
    </source>
</evidence>
<sequence length="780" mass="87447">MEKVNEDLEAETRSRKDVLKEQKDYELEESSKRREQAEYLKEITLRSNGVEASNLMTSVERNEELGCLAGVLEGVVDNICTFDMSSTGGSKILNGYRPAFDELSSRMGHGFFVRTAVLEGVGDNICTFDMSSTGGSKILNGYRPAFDAMAVKTVKELWTSFEINEELGCLAGVLEGVRDNFALAKFIGDFFFLSLLWNMLILNGYRPAFDLAKDFSGSKILNGYRPAFDELCSRMGHGPLLISPRTSVEINEELGCLAGVLEGVGDNICTFDMSSTGGSKILNGYRPAFDELCSRMGHGEDIREAVSGDSPAGRADEGRPSRPVRRARISRPYYHYAFAMLLGSTPFVTFSQMWDSLSSWQGIGINEILDAIVKKEEVDNLIMNTKVPNKSLLEIIKDDWDDGDWMDWRQKSGMGNTLSLAKVKINWAFIEALVRCWEPNDMVFKFGSHQLCPTLEECSHLLGMTLEGSPAFPHLKESYVKELVNFLHVSKKTLEKDKNGQVKTCSLDFLIARHLNIGDPNNKKVALGRANSIDLAIVGHILFPNNTNKIDASLCKIIQEVRTGSVTIVPMILAELLIGLTNCVRNRHTKLSGCIPLLQVWAYEHLSNSLVKMKNVEDRRYNLIKTSISKRPRTILADEEAWYTSLNSLKTEDIKWECDWPLCKSNIYLHIPGRQSLVLVGLHGSTPYVRLRVLHQFGCVDPFNPTTSDLEDDRVDFTSFSVKKEISYVKTWEQSRQSISGFVQNNTSTISELNQLSPKRSREFGGDCIIPPPPPERLND</sequence>
<organism evidence="3 4">
    <name type="scientific">Coptis chinensis</name>
    <dbReference type="NCBI Taxonomy" id="261450"/>
    <lineage>
        <taxon>Eukaryota</taxon>
        <taxon>Viridiplantae</taxon>
        <taxon>Streptophyta</taxon>
        <taxon>Embryophyta</taxon>
        <taxon>Tracheophyta</taxon>
        <taxon>Spermatophyta</taxon>
        <taxon>Magnoliopsida</taxon>
        <taxon>Ranunculales</taxon>
        <taxon>Ranunculaceae</taxon>
        <taxon>Coptidoideae</taxon>
        <taxon>Coptis</taxon>
    </lineage>
</organism>
<gene>
    <name evidence="3" type="ORF">IFM89_009991</name>
</gene>
<dbReference type="PANTHER" id="PTHR48200">
    <property type="entry name" value="PROTEIN, PUTATIVE-RELATED"/>
    <property type="match status" value="1"/>
</dbReference>
<feature type="region of interest" description="Disordered" evidence="1">
    <location>
        <begin position="1"/>
        <end position="32"/>
    </location>
</feature>
<dbReference type="Pfam" id="PF24924">
    <property type="entry name" value="DUF7745"/>
    <property type="match status" value="1"/>
</dbReference>
<dbReference type="OrthoDB" id="10686923at2759"/>
<feature type="region of interest" description="Disordered" evidence="1">
    <location>
        <begin position="303"/>
        <end position="323"/>
    </location>
</feature>
<dbReference type="Proteomes" id="UP000631114">
    <property type="component" value="Unassembled WGS sequence"/>
</dbReference>
<feature type="compositionally biased region" description="Pro residues" evidence="1">
    <location>
        <begin position="770"/>
        <end position="780"/>
    </location>
</feature>
<feature type="domain" description="DUF7745" evidence="2">
    <location>
        <begin position="414"/>
        <end position="716"/>
    </location>
</feature>
<feature type="region of interest" description="Disordered" evidence="1">
    <location>
        <begin position="759"/>
        <end position="780"/>
    </location>
</feature>
<dbReference type="EMBL" id="JADFTS010000009">
    <property type="protein sequence ID" value="KAF9588416.1"/>
    <property type="molecule type" value="Genomic_DNA"/>
</dbReference>
<evidence type="ECO:0000256" key="1">
    <source>
        <dbReference type="SAM" id="MobiDB-lite"/>
    </source>
</evidence>